<dbReference type="OrthoDB" id="2530105at2"/>
<dbReference type="RefSeq" id="WP_093942202.1">
    <property type="nucleotide sequence ID" value="NZ_CP022521.1"/>
</dbReference>
<organism evidence="1 2">
    <name type="scientific">Actinoalloteichus hoggarensis</name>
    <dbReference type="NCBI Taxonomy" id="1470176"/>
    <lineage>
        <taxon>Bacteria</taxon>
        <taxon>Bacillati</taxon>
        <taxon>Actinomycetota</taxon>
        <taxon>Actinomycetes</taxon>
        <taxon>Pseudonocardiales</taxon>
        <taxon>Pseudonocardiaceae</taxon>
        <taxon>Actinoalloteichus</taxon>
    </lineage>
</organism>
<dbReference type="InterPro" id="IPR012964">
    <property type="entry name" value="DUF1702"/>
</dbReference>
<evidence type="ECO:0000313" key="1">
    <source>
        <dbReference type="EMBL" id="ASO20944.1"/>
    </source>
</evidence>
<dbReference type="KEGG" id="ahg:AHOG_16590"/>
<proteinExistence type="predicted"/>
<keyword evidence="2" id="KW-1185">Reference proteome</keyword>
<protein>
    <submittedName>
        <fullName evidence="1">Uncharacterized protein</fullName>
    </submittedName>
</protein>
<dbReference type="Pfam" id="PF08012">
    <property type="entry name" value="DUF1702"/>
    <property type="match status" value="1"/>
</dbReference>
<dbReference type="AlphaFoldDB" id="A0A221W5G9"/>
<accession>A0A221W5G9</accession>
<reference evidence="1 2" key="1">
    <citation type="submission" date="2017-07" db="EMBL/GenBank/DDBJ databases">
        <title>Complete genome sequence of Actinoalloteichus hoggarensis DSM 45943, type strain of Actinoalloteichus hoggarensis.</title>
        <authorList>
            <person name="Ruckert C."/>
            <person name="Nouioui I."/>
            <person name="Willmese J."/>
            <person name="van Wezel G."/>
            <person name="Klenk H.-P."/>
            <person name="Kalinowski J."/>
            <person name="Zotchev S.B."/>
        </authorList>
    </citation>
    <scope>NUCLEOTIDE SEQUENCE [LARGE SCALE GENOMIC DNA]</scope>
    <source>
        <strain evidence="1 2">DSM 45943</strain>
    </source>
</reference>
<name>A0A221W5G9_9PSEU</name>
<gene>
    <name evidence="1" type="ORF">AHOG_16590</name>
</gene>
<dbReference type="Proteomes" id="UP000204221">
    <property type="component" value="Chromosome"/>
</dbReference>
<dbReference type="EMBL" id="CP022521">
    <property type="protein sequence ID" value="ASO20944.1"/>
    <property type="molecule type" value="Genomic_DNA"/>
</dbReference>
<evidence type="ECO:0000313" key="2">
    <source>
        <dbReference type="Proteomes" id="UP000204221"/>
    </source>
</evidence>
<sequence>MPAILGTLRRLILAPSLDEVTFARRGFPGPRTKDTGRLEAIPAAVVCGFEWAVETPRIREIERRLELVDTDMRGFAYEGAAMALTILDATSGGHRTRDLLSGPGAPHLLLSYIGVGFAMARLPRPLWRRVLPDLTDSSPYHPTMSWLVVDGYGFDLAYFHQKRWVERQQVPAAYPWQGAPDYFPRAVDQGIGRALWFIHSGRTRDVAAAVARFATTRHADLWSGVGLAAAFAGGSTPTALAELRTQAGPHGLELGLGAVFATQARSMAGAVPPHTHPALTAFAGVTAPEALRIVRTTAGVDPTSATPAYEAWRQRIRDRLAATNAAGTAQTDGSGAHPPPSDVPAPRAVADDEPPDSSS</sequence>